<evidence type="ECO:0000256" key="3">
    <source>
        <dbReference type="SAM" id="MobiDB-lite"/>
    </source>
</evidence>
<feature type="compositionally biased region" description="Low complexity" evidence="3">
    <location>
        <begin position="389"/>
        <end position="403"/>
    </location>
</feature>
<dbReference type="GO" id="GO:0035556">
    <property type="term" value="P:intracellular signal transduction"/>
    <property type="evidence" value="ECO:0007669"/>
    <property type="project" value="TreeGrafter"/>
</dbReference>
<feature type="domain" description="SH2" evidence="4">
    <location>
        <begin position="453"/>
        <end position="560"/>
    </location>
</feature>
<evidence type="ECO:0000313" key="6">
    <source>
        <dbReference type="Proteomes" id="UP001066276"/>
    </source>
</evidence>
<feature type="compositionally biased region" description="Basic and acidic residues" evidence="3">
    <location>
        <begin position="206"/>
        <end position="216"/>
    </location>
</feature>
<dbReference type="FunFam" id="3.30.505.10:FF:000016">
    <property type="entry name" value="B-cell linker protein isoform 2"/>
    <property type="match status" value="1"/>
</dbReference>
<feature type="compositionally biased region" description="Acidic residues" evidence="3">
    <location>
        <begin position="77"/>
        <end position="93"/>
    </location>
</feature>
<protein>
    <recommendedName>
        <fullName evidence="4">SH2 domain-containing protein</fullName>
    </recommendedName>
</protein>
<dbReference type="PROSITE" id="PS50001">
    <property type="entry name" value="SH2"/>
    <property type="match status" value="1"/>
</dbReference>
<dbReference type="EMBL" id="JANPWB010000010">
    <property type="protein sequence ID" value="KAJ1141538.1"/>
    <property type="molecule type" value="Genomic_DNA"/>
</dbReference>
<proteinExistence type="predicted"/>
<organism evidence="5 6">
    <name type="scientific">Pleurodeles waltl</name>
    <name type="common">Iberian ribbed newt</name>
    <dbReference type="NCBI Taxonomy" id="8319"/>
    <lineage>
        <taxon>Eukaryota</taxon>
        <taxon>Metazoa</taxon>
        <taxon>Chordata</taxon>
        <taxon>Craniata</taxon>
        <taxon>Vertebrata</taxon>
        <taxon>Euteleostomi</taxon>
        <taxon>Amphibia</taxon>
        <taxon>Batrachia</taxon>
        <taxon>Caudata</taxon>
        <taxon>Salamandroidea</taxon>
        <taxon>Salamandridae</taxon>
        <taxon>Pleurodelinae</taxon>
        <taxon>Pleurodeles</taxon>
    </lineage>
</organism>
<feature type="compositionally biased region" description="Acidic residues" evidence="3">
    <location>
        <begin position="221"/>
        <end position="243"/>
    </location>
</feature>
<dbReference type="InterPro" id="IPR000980">
    <property type="entry name" value="SH2"/>
</dbReference>
<dbReference type="SUPFAM" id="SSF55550">
    <property type="entry name" value="SH2 domain"/>
    <property type="match status" value="1"/>
</dbReference>
<gene>
    <name evidence="5" type="ORF">NDU88_007867</name>
</gene>
<feature type="compositionally biased region" description="Acidic residues" evidence="3">
    <location>
        <begin position="322"/>
        <end position="335"/>
    </location>
</feature>
<evidence type="ECO:0000259" key="4">
    <source>
        <dbReference type="PROSITE" id="PS50001"/>
    </source>
</evidence>
<accession>A0AAV7QT37</accession>
<feature type="compositionally biased region" description="Basic and acidic residues" evidence="3">
    <location>
        <begin position="373"/>
        <end position="387"/>
    </location>
</feature>
<evidence type="ECO:0000256" key="1">
    <source>
        <dbReference type="ARBA" id="ARBA00022999"/>
    </source>
</evidence>
<dbReference type="CDD" id="cd09929">
    <property type="entry name" value="SH2_BLNK_SLP-76"/>
    <property type="match status" value="1"/>
</dbReference>
<feature type="compositionally biased region" description="Polar residues" evidence="3">
    <location>
        <begin position="259"/>
        <end position="268"/>
    </location>
</feature>
<dbReference type="Pfam" id="PF00017">
    <property type="entry name" value="SH2"/>
    <property type="match status" value="1"/>
</dbReference>
<sequence length="563" mass="62599">MEKVNKITEPVRHTFGHLQKMVRDIKKNEGGFMDKIKKLRTDNVAIIYKTGQRTWDRITNKAPPNVPRRDYASENASAEDDQWSDDFDSDYENPDGQSDSETYVDPSEDCGDDNYEPPPMEAEKKKVSPAFSYSTGEYAGKLGGNGRQQPFSLPLPSLPSNSMGKQSPALPRMPNQPPSKLNPPLSKPNPPLPTPRNVPHSNTQSLDRKPQPRSHENGINMDEDDYIVPVEEDEEDNYIEPTEDAPPPPLKPPPVIRSSKPTLAGSTPTPVVMSTSVLYEVCEQELELFSSKAKPKPSHPQSRNNMWKSPPQHKMEETVAPAEDEYEICDPDDSDSNGNHIFKPAPTPAPLPRTGMKALNISKQNLPVPLRETVSKEDKPTPVERRKGSSSASEALALQQTSAVNLKQGPPKASILPKPPEPSSRKFCPPARNNVSATCTAAEQEAGVYSKEWYASSCDRRAAEEALQKSNKDGAFLIRKSSGQDLQQPYTLVVLFNRKVYNIPVRYIESTGQYALGREKSGEERFTSVAEMVQNHQRSPLVLIDSQNNTKDSTKLRHAVRVS</sequence>
<dbReference type="PANTHER" id="PTHR14098">
    <property type="entry name" value="SH2 DOMAIN CONTAINING PROTEIN"/>
    <property type="match status" value="1"/>
</dbReference>
<reference evidence="5" key="1">
    <citation type="journal article" date="2022" name="bioRxiv">
        <title>Sequencing and chromosome-scale assembly of the giantPleurodeles waltlgenome.</title>
        <authorList>
            <person name="Brown T."/>
            <person name="Elewa A."/>
            <person name="Iarovenko S."/>
            <person name="Subramanian E."/>
            <person name="Araus A.J."/>
            <person name="Petzold A."/>
            <person name="Susuki M."/>
            <person name="Suzuki K.-i.T."/>
            <person name="Hayashi T."/>
            <person name="Toyoda A."/>
            <person name="Oliveira C."/>
            <person name="Osipova E."/>
            <person name="Leigh N.D."/>
            <person name="Simon A."/>
            <person name="Yun M.H."/>
        </authorList>
    </citation>
    <scope>NUCLEOTIDE SEQUENCE</scope>
    <source>
        <strain evidence="5">20211129_DDA</strain>
        <tissue evidence="5">Liver</tissue>
    </source>
</reference>
<evidence type="ECO:0000256" key="2">
    <source>
        <dbReference type="PROSITE-ProRule" id="PRU00191"/>
    </source>
</evidence>
<dbReference type="AlphaFoldDB" id="A0AAV7QT37"/>
<feature type="compositionally biased region" description="Acidic residues" evidence="3">
    <location>
        <begin position="106"/>
        <end position="115"/>
    </location>
</feature>
<comment type="caution">
    <text evidence="5">The sequence shown here is derived from an EMBL/GenBank/DDBJ whole genome shotgun (WGS) entry which is preliminary data.</text>
</comment>
<dbReference type="Proteomes" id="UP001066276">
    <property type="component" value="Chromosome 6"/>
</dbReference>
<dbReference type="InterPro" id="IPR036860">
    <property type="entry name" value="SH2_dom_sf"/>
</dbReference>
<keyword evidence="6" id="KW-1185">Reference proteome</keyword>
<dbReference type="GO" id="GO:0007169">
    <property type="term" value="P:cell surface receptor protein tyrosine kinase signaling pathway"/>
    <property type="evidence" value="ECO:0007669"/>
    <property type="project" value="TreeGrafter"/>
</dbReference>
<dbReference type="SMART" id="SM00252">
    <property type="entry name" value="SH2"/>
    <property type="match status" value="1"/>
</dbReference>
<feature type="region of interest" description="Disordered" evidence="3">
    <location>
        <begin position="290"/>
        <end position="429"/>
    </location>
</feature>
<feature type="compositionally biased region" description="Pro residues" evidence="3">
    <location>
        <begin position="174"/>
        <end position="196"/>
    </location>
</feature>
<dbReference type="InterPro" id="IPR051751">
    <property type="entry name" value="Immunoreceptor_sig_adapters"/>
</dbReference>
<feature type="region of interest" description="Disordered" evidence="3">
    <location>
        <begin position="58"/>
        <end position="268"/>
    </location>
</feature>
<evidence type="ECO:0000313" key="5">
    <source>
        <dbReference type="EMBL" id="KAJ1141538.1"/>
    </source>
</evidence>
<dbReference type="Gene3D" id="3.30.505.10">
    <property type="entry name" value="SH2 domain"/>
    <property type="match status" value="1"/>
</dbReference>
<keyword evidence="1 2" id="KW-0727">SH2 domain</keyword>
<name>A0AAV7QT37_PLEWA</name>
<dbReference type="GO" id="GO:0005737">
    <property type="term" value="C:cytoplasm"/>
    <property type="evidence" value="ECO:0007669"/>
    <property type="project" value="TreeGrafter"/>
</dbReference>
<feature type="compositionally biased region" description="Pro residues" evidence="3">
    <location>
        <begin position="244"/>
        <end position="255"/>
    </location>
</feature>
<dbReference type="PANTHER" id="PTHR14098:SF3">
    <property type="entry name" value="B-CELL LINKER PROTEIN"/>
    <property type="match status" value="1"/>
</dbReference>